<evidence type="ECO:0000313" key="1">
    <source>
        <dbReference type="EMBL" id="KAJ8678871.1"/>
    </source>
</evidence>
<evidence type="ECO:0000313" key="2">
    <source>
        <dbReference type="Proteomes" id="UP001239111"/>
    </source>
</evidence>
<accession>A0ACC2P754</accession>
<keyword evidence="2" id="KW-1185">Reference proteome</keyword>
<dbReference type="Proteomes" id="UP001239111">
    <property type="component" value="Chromosome 2"/>
</dbReference>
<name>A0ACC2P754_9HYME</name>
<organism evidence="1 2">
    <name type="scientific">Eretmocerus hayati</name>
    <dbReference type="NCBI Taxonomy" id="131215"/>
    <lineage>
        <taxon>Eukaryota</taxon>
        <taxon>Metazoa</taxon>
        <taxon>Ecdysozoa</taxon>
        <taxon>Arthropoda</taxon>
        <taxon>Hexapoda</taxon>
        <taxon>Insecta</taxon>
        <taxon>Pterygota</taxon>
        <taxon>Neoptera</taxon>
        <taxon>Endopterygota</taxon>
        <taxon>Hymenoptera</taxon>
        <taxon>Apocrita</taxon>
        <taxon>Proctotrupomorpha</taxon>
        <taxon>Chalcidoidea</taxon>
        <taxon>Aphelinidae</taxon>
        <taxon>Aphelininae</taxon>
        <taxon>Eretmocerus</taxon>
    </lineage>
</organism>
<gene>
    <name evidence="1" type="ORF">QAD02_014658</name>
</gene>
<proteinExistence type="predicted"/>
<protein>
    <submittedName>
        <fullName evidence="1">Uncharacterized protein</fullName>
    </submittedName>
</protein>
<reference evidence="1" key="1">
    <citation type="submission" date="2023-04" db="EMBL/GenBank/DDBJ databases">
        <title>A chromosome-level genome assembly of the parasitoid wasp Eretmocerus hayati.</title>
        <authorList>
            <person name="Zhong Y."/>
            <person name="Liu S."/>
            <person name="Liu Y."/>
        </authorList>
    </citation>
    <scope>NUCLEOTIDE SEQUENCE</scope>
    <source>
        <strain evidence="1">ZJU_SS_LIU_2023</strain>
    </source>
</reference>
<sequence length="810" mass="88866">MNASLRLAAKSAERGTFDEAFLKRCESAVVLVCTLAVLADKDGAKNRDKRQHSLHQSRRSGRPPPYAVQMEPIAHYSQRDPLYNPLTADAKSDDQQGFYGESPYNYYPTEPEPIIEIIIKESNESLPTPVPPPLPPAQKKKEPIQVFYVKYEKKQEYGEDKPRVVYDTPIPALTPVEEHEEIKPDNVEPQEYAESTHQVTPSPPPEPSTTLRTIIRPDSEQYHSGSSGIRVTFNTEQIPPNNHNKRSDKDAPTELIPSKPAVLPPGAPKRAHGPFAPIQSIPPRSSSGFPQQRVLNSFSQPLGPFQGPGSFQPGPPPDFSFSPPFIQQPPSPVRGHFQSIPPNQRSQQRHPITIQGLPEVQQRLPVRQHPSPQQTTQSQQQSTFQNQQSFFLQNLPPPQQQRPQQEFQQTQGPSLSVWSRPVFQGKNANSNQKIYATPQTKTEDGSRKYSASTPNSIRYSASTPRPTAPTPTQPPPTPLTTTTTPSPRHEAKVKQNIASLPDEVPDDIREQLLSSGILGNADIQILDYDKVGGINIGDLPPEALANFYGAGGAAATGAASEPVPRIAKPKTVEAPAELQIASSSSNLVSGRARITDEVMRPGGVEMKVVHFDPKTEQGQRIAESHINENATRVRPVVVGPETQTPGQYNRYLPLKVSGASFPIPNVPELNGKKISSVVVLAPVDQNSQSGQDKDDLSSGSRYSRKIAGDVQAIKFLAGDSLKQLVKKPSADNYKRWLEQERQTEPQRQSVVLLVTSPREQSPEAGADKEIFMYDVTSESVSKLAGDLSSAFVDAAESNADVDEDTSAAEH</sequence>
<comment type="caution">
    <text evidence="1">The sequence shown here is derived from an EMBL/GenBank/DDBJ whole genome shotgun (WGS) entry which is preliminary data.</text>
</comment>
<dbReference type="EMBL" id="CM056742">
    <property type="protein sequence ID" value="KAJ8678871.1"/>
    <property type="molecule type" value="Genomic_DNA"/>
</dbReference>